<gene>
    <name evidence="8" type="ORF">KP509_02G080100</name>
</gene>
<feature type="domain" description="Bifunctional inhibitor/plant lipid transfer protein/seed storage helical" evidence="7">
    <location>
        <begin position="64"/>
        <end position="139"/>
    </location>
</feature>
<evidence type="ECO:0000256" key="4">
    <source>
        <dbReference type="ARBA" id="ARBA00023180"/>
    </source>
</evidence>
<evidence type="ECO:0000256" key="2">
    <source>
        <dbReference type="ARBA" id="ARBA00022729"/>
    </source>
</evidence>
<feature type="transmembrane region" description="Helical" evidence="6">
    <location>
        <begin position="12"/>
        <end position="32"/>
    </location>
</feature>
<dbReference type="Proteomes" id="UP000825935">
    <property type="component" value="Chromosome 2"/>
</dbReference>
<dbReference type="InterPro" id="IPR036312">
    <property type="entry name" value="Bifun_inhib/LTP/seed_sf"/>
</dbReference>
<evidence type="ECO:0000256" key="6">
    <source>
        <dbReference type="SAM" id="Phobius"/>
    </source>
</evidence>
<organism evidence="8 9">
    <name type="scientific">Ceratopteris richardii</name>
    <name type="common">Triangle waterfern</name>
    <dbReference type="NCBI Taxonomy" id="49495"/>
    <lineage>
        <taxon>Eukaryota</taxon>
        <taxon>Viridiplantae</taxon>
        <taxon>Streptophyta</taxon>
        <taxon>Embryophyta</taxon>
        <taxon>Tracheophyta</taxon>
        <taxon>Polypodiopsida</taxon>
        <taxon>Polypodiidae</taxon>
        <taxon>Polypodiales</taxon>
        <taxon>Pteridineae</taxon>
        <taxon>Pteridaceae</taxon>
        <taxon>Parkerioideae</taxon>
        <taxon>Ceratopteris</taxon>
    </lineage>
</organism>
<comment type="caution">
    <text evidence="8">The sequence shown here is derived from an EMBL/GenBank/DDBJ whole genome shotgun (WGS) entry which is preliminary data.</text>
</comment>
<accession>A0A8T2V7L7</accession>
<evidence type="ECO:0000256" key="3">
    <source>
        <dbReference type="ARBA" id="ARBA00023157"/>
    </source>
</evidence>
<protein>
    <recommendedName>
        <fullName evidence="7">Bifunctional inhibitor/plant lipid transfer protein/seed storage helical domain-containing protein</fullName>
    </recommendedName>
</protein>
<dbReference type="SMART" id="SM00499">
    <property type="entry name" value="AAI"/>
    <property type="match status" value="1"/>
</dbReference>
<dbReference type="OrthoDB" id="1911693at2759"/>
<name>A0A8T2V7L7_CERRI</name>
<dbReference type="Pfam" id="PF14368">
    <property type="entry name" value="LTP_2"/>
    <property type="match status" value="1"/>
</dbReference>
<keyword evidence="6" id="KW-0812">Transmembrane</keyword>
<dbReference type="CDD" id="cd00010">
    <property type="entry name" value="AAI_LTSS"/>
    <property type="match status" value="1"/>
</dbReference>
<dbReference type="Gene3D" id="1.10.110.10">
    <property type="entry name" value="Plant lipid-transfer and hydrophobic proteins"/>
    <property type="match status" value="1"/>
</dbReference>
<sequence>MAVNVSIVSSSRIYSCFWGMMKLLVVLSAILLMEKHIVISANAQSDVSYDAAAPAAGGVDIDECTGAMEELSACNATSLRRGVTSPAGECCDALRSIGPECMCSVFLGPSIPNAAQLLNISRDQALLLPRSCNLARIRCSAPPSSPSSSSSLRDSNSIVILGADNDSDDANLGDDEEELLNGEWPEEAEDGY</sequence>
<evidence type="ECO:0000256" key="1">
    <source>
        <dbReference type="ARBA" id="ARBA00009748"/>
    </source>
</evidence>
<feature type="region of interest" description="Disordered" evidence="5">
    <location>
        <begin position="141"/>
        <end position="192"/>
    </location>
</feature>
<keyword evidence="3" id="KW-1015">Disulfide bond</keyword>
<feature type="compositionally biased region" description="Acidic residues" evidence="5">
    <location>
        <begin position="165"/>
        <end position="192"/>
    </location>
</feature>
<reference evidence="8" key="1">
    <citation type="submission" date="2021-08" db="EMBL/GenBank/DDBJ databases">
        <title>WGS assembly of Ceratopteris richardii.</title>
        <authorList>
            <person name="Marchant D.B."/>
            <person name="Chen G."/>
            <person name="Jenkins J."/>
            <person name="Shu S."/>
            <person name="Leebens-Mack J."/>
            <person name="Grimwood J."/>
            <person name="Schmutz J."/>
            <person name="Soltis P."/>
            <person name="Soltis D."/>
            <person name="Chen Z.-H."/>
        </authorList>
    </citation>
    <scope>NUCLEOTIDE SEQUENCE</scope>
    <source>
        <strain evidence="8">Whitten #5841</strain>
        <tissue evidence="8">Leaf</tissue>
    </source>
</reference>
<proteinExistence type="inferred from homology"/>
<dbReference type="InterPro" id="IPR043325">
    <property type="entry name" value="LTSS"/>
</dbReference>
<keyword evidence="4" id="KW-0325">Glycoprotein</keyword>
<evidence type="ECO:0000256" key="5">
    <source>
        <dbReference type="SAM" id="MobiDB-lite"/>
    </source>
</evidence>
<evidence type="ECO:0000259" key="7">
    <source>
        <dbReference type="SMART" id="SM00499"/>
    </source>
</evidence>
<evidence type="ECO:0000313" key="8">
    <source>
        <dbReference type="EMBL" id="KAH7444501.1"/>
    </source>
</evidence>
<feature type="compositionally biased region" description="Low complexity" evidence="5">
    <location>
        <begin position="141"/>
        <end position="151"/>
    </location>
</feature>
<evidence type="ECO:0000313" key="9">
    <source>
        <dbReference type="Proteomes" id="UP000825935"/>
    </source>
</evidence>
<dbReference type="EMBL" id="CM035407">
    <property type="protein sequence ID" value="KAH7444501.1"/>
    <property type="molecule type" value="Genomic_DNA"/>
</dbReference>
<dbReference type="SUPFAM" id="SSF47699">
    <property type="entry name" value="Bifunctional inhibitor/lipid-transfer protein/seed storage 2S albumin"/>
    <property type="match status" value="1"/>
</dbReference>
<comment type="similarity">
    <text evidence="1">Belongs to the plant LTP family.</text>
</comment>
<keyword evidence="2" id="KW-0732">Signal</keyword>
<keyword evidence="6" id="KW-1133">Transmembrane helix</keyword>
<dbReference type="AlphaFoldDB" id="A0A8T2V7L7"/>
<keyword evidence="6" id="KW-0472">Membrane</keyword>
<dbReference type="PANTHER" id="PTHR33044">
    <property type="entry name" value="BIFUNCTIONAL INHIBITOR/LIPID-TRANSFER PROTEIN/SEED STORAGE 2S ALBUMIN SUPERFAMILY PROTEIN-RELATED"/>
    <property type="match status" value="1"/>
</dbReference>
<keyword evidence="9" id="KW-1185">Reference proteome</keyword>
<dbReference type="InterPro" id="IPR016140">
    <property type="entry name" value="Bifunc_inhib/LTP/seed_store"/>
</dbReference>